<dbReference type="InterPro" id="IPR050922">
    <property type="entry name" value="LytR/CpsA/Psr_CW_biosynth"/>
</dbReference>
<feature type="domain" description="Cell envelope-related transcriptional attenuator" evidence="3">
    <location>
        <begin position="95"/>
        <end position="262"/>
    </location>
</feature>
<dbReference type="AlphaFoldDB" id="A0A955RK72"/>
<accession>A0A955RK72</accession>
<dbReference type="InterPro" id="IPR004474">
    <property type="entry name" value="LytR_CpsA_psr"/>
</dbReference>
<dbReference type="PANTHER" id="PTHR33392:SF6">
    <property type="entry name" value="POLYISOPRENYL-TEICHOIC ACID--PEPTIDOGLYCAN TEICHOIC ACID TRANSFERASE TAGU"/>
    <property type="match status" value="1"/>
</dbReference>
<evidence type="ECO:0000313" key="4">
    <source>
        <dbReference type="EMBL" id="MCA9385078.1"/>
    </source>
</evidence>
<keyword evidence="2" id="KW-0472">Membrane</keyword>
<reference evidence="4" key="1">
    <citation type="submission" date="2020-04" db="EMBL/GenBank/DDBJ databases">
        <authorList>
            <person name="Zhang T."/>
        </authorList>
    </citation>
    <scope>NUCLEOTIDE SEQUENCE</scope>
    <source>
        <strain evidence="4">HKST-UBA11</strain>
    </source>
</reference>
<evidence type="ECO:0000313" key="5">
    <source>
        <dbReference type="Proteomes" id="UP000754563"/>
    </source>
</evidence>
<feature type="transmembrane region" description="Helical" evidence="2">
    <location>
        <begin position="15"/>
        <end position="35"/>
    </location>
</feature>
<protein>
    <submittedName>
        <fullName evidence="4">LCP family protein</fullName>
    </submittedName>
</protein>
<reference evidence="4" key="2">
    <citation type="journal article" date="2021" name="Microbiome">
        <title>Successional dynamics and alternative stable states in a saline activated sludge microbial community over 9 years.</title>
        <authorList>
            <person name="Wang Y."/>
            <person name="Ye J."/>
            <person name="Ju F."/>
            <person name="Liu L."/>
            <person name="Boyd J.A."/>
            <person name="Deng Y."/>
            <person name="Parks D.H."/>
            <person name="Jiang X."/>
            <person name="Yin X."/>
            <person name="Woodcroft B.J."/>
            <person name="Tyson G.W."/>
            <person name="Hugenholtz P."/>
            <person name="Polz M.F."/>
            <person name="Zhang T."/>
        </authorList>
    </citation>
    <scope>NUCLEOTIDE SEQUENCE</scope>
    <source>
        <strain evidence="4">HKST-UBA11</strain>
    </source>
</reference>
<dbReference type="EMBL" id="JAGQLH010000003">
    <property type="protein sequence ID" value="MCA9385078.1"/>
    <property type="molecule type" value="Genomic_DNA"/>
</dbReference>
<evidence type="ECO:0000259" key="3">
    <source>
        <dbReference type="Pfam" id="PF03816"/>
    </source>
</evidence>
<name>A0A955RK72_9BACT</name>
<comment type="similarity">
    <text evidence="1">Belongs to the LytR/CpsA/Psr (LCP) family.</text>
</comment>
<sequence>MSNVAFKKSLWKFRYFFVVLFFCVFFGTYLGSWMYSFEHRAEFFSNPIETTIRLLENRAIRNINHSNGYITALIMGIDSRELRFDGEEFTGKDIHTDTIIQLVYDYNANNLFMISIPRDTGIAIDESCTTQEYDKAINRLYAAGQNGMCENGGVGLMMKYTEEVTGFENHYFALVSFETFYDFFEVIGENRDGENGLWIDIPENVYEYYPVGDHFEYFELQKGYQFLSSEELLRYARSRKSTSDFVRARRQQIVIEAVKDQIISEGLSDPAKIFEIYNSFRDNALYSEITLDEIVAGVSFLDNVANANVYNLVLDDTIGGQNAYMVKPSFSPPYGKHTRPGFYLTPVAYADDCCKEDDFFKVKQYLESIFSYPSVYFEEADVALYTSSGTQEELPLAVEEWLELDPPLNSLTISEIAFTPDFEEEIIVVVFGDGSYPVTIEYLEDKLNAQVKEVDETKLTPRNGEDIGIFIQ</sequence>
<organism evidence="4 5">
    <name type="scientific">Candidatus Dojkabacteria bacterium</name>
    <dbReference type="NCBI Taxonomy" id="2099670"/>
    <lineage>
        <taxon>Bacteria</taxon>
        <taxon>Candidatus Dojkabacteria</taxon>
    </lineage>
</organism>
<dbReference type="Gene3D" id="3.40.630.190">
    <property type="entry name" value="LCP protein"/>
    <property type="match status" value="1"/>
</dbReference>
<proteinExistence type="inferred from homology"/>
<keyword evidence="2" id="KW-1133">Transmembrane helix</keyword>
<gene>
    <name evidence="4" type="ORF">KC717_00355</name>
</gene>
<dbReference type="Pfam" id="PF03816">
    <property type="entry name" value="LytR_cpsA_psr"/>
    <property type="match status" value="1"/>
</dbReference>
<keyword evidence="2" id="KW-0812">Transmembrane</keyword>
<evidence type="ECO:0000256" key="2">
    <source>
        <dbReference type="SAM" id="Phobius"/>
    </source>
</evidence>
<comment type="caution">
    <text evidence="4">The sequence shown here is derived from an EMBL/GenBank/DDBJ whole genome shotgun (WGS) entry which is preliminary data.</text>
</comment>
<dbReference type="PANTHER" id="PTHR33392">
    <property type="entry name" value="POLYISOPRENYL-TEICHOIC ACID--PEPTIDOGLYCAN TEICHOIC ACID TRANSFERASE TAGU"/>
    <property type="match status" value="1"/>
</dbReference>
<evidence type="ECO:0000256" key="1">
    <source>
        <dbReference type="ARBA" id="ARBA00006068"/>
    </source>
</evidence>
<dbReference type="Proteomes" id="UP000754563">
    <property type="component" value="Unassembled WGS sequence"/>
</dbReference>